<comment type="miscellaneous">
    <text evidence="10">In the RecBCD complex, RecB has a slow 3'-5' helicase, an exonuclease activity and loads RecA onto ssDNA, RecD has a fast 5'-3' helicase activity, while RecC stimulates the ATPase and processivity of the RecB helicase and contributes to recognition of the Chi site.</text>
</comment>
<evidence type="ECO:0000256" key="5">
    <source>
        <dbReference type="ARBA" id="ARBA00022806"/>
    </source>
</evidence>
<dbReference type="PANTHER" id="PTHR30591:SF1">
    <property type="entry name" value="RECBCD ENZYME SUBUNIT RECC"/>
    <property type="match status" value="1"/>
</dbReference>
<comment type="similarity">
    <text evidence="10">Belongs to the RecC family.</text>
</comment>
<keyword evidence="2 10" id="KW-0547">Nucleotide-binding</keyword>
<evidence type="ECO:0000256" key="2">
    <source>
        <dbReference type="ARBA" id="ARBA00022741"/>
    </source>
</evidence>
<comment type="function">
    <text evidence="10">A helicase/nuclease that prepares dsDNA breaks (DSB) for recombinational DNA repair. Binds to DSBs and unwinds DNA via a highly rapid and processive ATP-dependent bidirectional helicase activity. Unwinds dsDNA until it encounters a Chi (crossover hotspot instigator) sequence from the 3' direction. Cuts ssDNA a few nucleotides 3' to the Chi site. The properties and activities of the enzyme are changed at Chi. The Chi-altered holoenzyme produces a long 3'-ssDNA overhang and facilitates RecA-binding to the ssDNA for homologous DNA recombination and repair. Holoenzyme degrades any linearized DNA that is unable to undergo homologous recombination. In the holoenzyme this subunit recognizes the wild-type Chi sequence, and when added to isolated RecB increases its ATP-dependent helicase processivity.</text>
</comment>
<dbReference type="SUPFAM" id="SSF52540">
    <property type="entry name" value="P-loop containing nucleoside triphosphate hydrolases"/>
    <property type="match status" value="2"/>
</dbReference>
<evidence type="ECO:0000256" key="6">
    <source>
        <dbReference type="ARBA" id="ARBA00022839"/>
    </source>
</evidence>
<organism evidence="12 13">
    <name type="scientific">Solilutibacter oculi</name>
    <dbReference type="NCBI Taxonomy" id="2698682"/>
    <lineage>
        <taxon>Bacteria</taxon>
        <taxon>Pseudomonadati</taxon>
        <taxon>Pseudomonadota</taxon>
        <taxon>Gammaproteobacteria</taxon>
        <taxon>Lysobacterales</taxon>
        <taxon>Lysobacteraceae</taxon>
        <taxon>Solilutibacter</taxon>
    </lineage>
</organism>
<protein>
    <recommendedName>
        <fullName evidence="10">RecBCD enzyme subunit RecC</fullName>
    </recommendedName>
    <alternativeName>
        <fullName evidence="10">Exonuclease V subunit RecC</fullName>
        <shortName evidence="10">ExoV subunit RecC</shortName>
    </alternativeName>
    <alternativeName>
        <fullName evidence="10">Helicase/nuclease RecBCD subunit RecC</fullName>
    </alternativeName>
</protein>
<dbReference type="InterPro" id="IPR013986">
    <property type="entry name" value="DExx_box_DNA_helicase_dom_sf"/>
</dbReference>
<sequence>MTEASTPRHALPQTEAARGTTGLVIYRASRLEALLDPFRDLLAATWPENPLQPQTVIAAHPGIKQWLTGALARRMGEGGIVANLDVVLPSTWIDRLAQTRLDEQAVALPRYQRAQLRWNLHEWLGDAASVKGLDDPRIERFLAPPGADAAERARRLYQLADRLAKLYSQYLVYRPDWLEAWQGGKRRFATGKSSDGALIDTEVRLLAPLWRHAAESLGTHRAEVMKSLIADLNADGRERAPLHVFGVSHLAPMELQALRAYAEQALVALYLPDPCRDYWGVLDGVDAAAWRIDEERLMEEAGEGEWWRPQRHELLSRWGRMGQHFFSAVADANVREDSRHWRDAQDEAPSNRLQRVQASILRLDEGLIAPGADIDTELRDASLRMHACHTPKRELEVLRDAMLDARAAGIAPGEMLVMAPDIRRYLPLIPAVFGEPGSTREPIPFHMADVPASSSHPLFAAMARLLRLPAARITAPEVLDLLSLPDVARRFGLQPSGLAALEYLLADSHVAWSLDPAHRAGFGVPGLPEHGFAWAVDRMIAGHLFVDESDDANHALELADGSELLPLAGVEGDAAQAMAALDGLLTVVQRVQTLSTREMTASRWATALVALCEQALRIDTQDRAAREAWDTLLQLLRGLQEETAAAGVDPVLHWSVVQERTLAALDAVPERQPFLLGGATFCGMVPQRAIPFRFIAVLGLDDGEFPRTPNDGGLDLMARLRRIGDREQRSDDRYLFLETLMSARDRLHLGWIGEGVGDGQPRNPAAPLAELMAMLERADAIADARMPPVETPEGEESPRTHAKTQAWRVAHPLQPFDARYFDARDARLYTFDASQVPLRKTRAKADDEAASSATADANEAVATPPERITLRDLVAYFRDPGRHLLERHARAKLDALDDDGLEGEEPLAPTLPAFDSVARRLFREGAADDVAPDWLRLSGRLPSGALGEAAWQHEAGVLRDIRAAAEREGIAPGTPRDIPIDLVLDIDGHAMPLQGHVRNVFDRAEGGLQLIGIPVGNKGLKKAKELGFRHYLPLFIEWLALRLATPAEVPVRIAMLCDEKSDAWAAAINDWDASLQTGDTSLDEVRARLTQLAGWWLEAPQHPLRWFPDTAQAAVDVRDQKDMPAVERAVRDRWLGNWGAGERDRAPGANALLAGDESFDAGSPALHALIDFARQVDACLHFASPKPAEGDA</sequence>
<dbReference type="NCBIfam" id="TIGR01450">
    <property type="entry name" value="recC"/>
    <property type="match status" value="1"/>
</dbReference>
<dbReference type="HAMAP" id="MF_01486">
    <property type="entry name" value="RecC"/>
    <property type="match status" value="1"/>
</dbReference>
<evidence type="ECO:0000256" key="4">
    <source>
        <dbReference type="ARBA" id="ARBA00022801"/>
    </source>
</evidence>
<comment type="subunit">
    <text evidence="10">Heterotrimer of RecB, RecC and RecD. All subunits contribute to DNA-binding.</text>
</comment>
<dbReference type="RefSeq" id="WP_112926480.1">
    <property type="nucleotide sequence ID" value="NZ_CP029556.1"/>
</dbReference>
<feature type="domain" description="RecC C-terminal" evidence="11">
    <location>
        <begin position="865"/>
        <end position="1115"/>
    </location>
</feature>
<keyword evidence="5 10" id="KW-0347">Helicase</keyword>
<dbReference type="GO" id="GO:0008854">
    <property type="term" value="F:exodeoxyribonuclease V activity"/>
    <property type="evidence" value="ECO:0007669"/>
    <property type="project" value="InterPro"/>
</dbReference>
<dbReference type="PANTHER" id="PTHR30591">
    <property type="entry name" value="RECBCD ENZYME SUBUNIT RECC"/>
    <property type="match status" value="1"/>
</dbReference>
<dbReference type="SUPFAM" id="SSF52980">
    <property type="entry name" value="Restriction endonuclease-like"/>
    <property type="match status" value="1"/>
</dbReference>
<dbReference type="OrthoDB" id="9762834at2"/>
<dbReference type="GO" id="GO:0000724">
    <property type="term" value="P:double-strand break repair via homologous recombination"/>
    <property type="evidence" value="ECO:0007669"/>
    <property type="project" value="UniProtKB-UniRule"/>
</dbReference>
<keyword evidence="3 10" id="KW-0227">DNA damage</keyword>
<dbReference type="KEGG" id="lue:DCD74_05775"/>
<keyword evidence="7 10" id="KW-0067">ATP-binding</keyword>
<proteinExistence type="inferred from homology"/>
<evidence type="ECO:0000256" key="8">
    <source>
        <dbReference type="ARBA" id="ARBA00023125"/>
    </source>
</evidence>
<dbReference type="InterPro" id="IPR027417">
    <property type="entry name" value="P-loop_NTPase"/>
</dbReference>
<dbReference type="AlphaFoldDB" id="A0A344J5F7"/>
<name>A0A344J5F7_9GAMM</name>
<reference evidence="13" key="1">
    <citation type="submission" date="2018-05" db="EMBL/GenBank/DDBJ databases">
        <title>Luteimonas pekinense sp. nov., isolated from human Meibomian gland secretions, Beijing, China.</title>
        <authorList>
            <person name="Wen T."/>
            <person name="Bai H."/>
            <person name="Lv H."/>
        </authorList>
    </citation>
    <scope>NUCLEOTIDE SEQUENCE [LARGE SCALE GENOMIC DNA]</scope>
    <source>
        <strain evidence="13">83-4</strain>
    </source>
</reference>
<dbReference type="PIRSF" id="PIRSF000980">
    <property type="entry name" value="RecC"/>
    <property type="match status" value="1"/>
</dbReference>
<evidence type="ECO:0000256" key="3">
    <source>
        <dbReference type="ARBA" id="ARBA00022763"/>
    </source>
</evidence>
<keyword evidence="6 10" id="KW-0269">Exonuclease</keyword>
<dbReference type="Gene3D" id="1.10.10.160">
    <property type="match status" value="1"/>
</dbReference>
<keyword evidence="4 10" id="KW-0378">Hydrolase</keyword>
<dbReference type="GO" id="GO:0003677">
    <property type="term" value="F:DNA binding"/>
    <property type="evidence" value="ECO:0007669"/>
    <property type="project" value="UniProtKB-UniRule"/>
</dbReference>
<dbReference type="InterPro" id="IPR041500">
    <property type="entry name" value="RecC_C"/>
</dbReference>
<evidence type="ECO:0000313" key="13">
    <source>
        <dbReference type="Proteomes" id="UP000251842"/>
    </source>
</evidence>
<evidence type="ECO:0000256" key="10">
    <source>
        <dbReference type="HAMAP-Rule" id="MF_01486"/>
    </source>
</evidence>
<gene>
    <name evidence="10 12" type="primary">recC</name>
    <name evidence="12" type="ORF">DCD74_05775</name>
</gene>
<dbReference type="GO" id="GO:0005524">
    <property type="term" value="F:ATP binding"/>
    <property type="evidence" value="ECO:0007669"/>
    <property type="project" value="UniProtKB-UniRule"/>
</dbReference>
<dbReference type="GO" id="GO:0003678">
    <property type="term" value="F:DNA helicase activity"/>
    <property type="evidence" value="ECO:0007669"/>
    <property type="project" value="UniProtKB-UniRule"/>
</dbReference>
<accession>A0A344J5F7</accession>
<evidence type="ECO:0000256" key="9">
    <source>
        <dbReference type="ARBA" id="ARBA00023204"/>
    </source>
</evidence>
<dbReference type="Proteomes" id="UP000251842">
    <property type="component" value="Chromosome"/>
</dbReference>
<dbReference type="GO" id="GO:0009338">
    <property type="term" value="C:exodeoxyribonuclease V complex"/>
    <property type="evidence" value="ECO:0007669"/>
    <property type="project" value="InterPro"/>
</dbReference>
<evidence type="ECO:0000313" key="12">
    <source>
        <dbReference type="EMBL" id="AXA84267.1"/>
    </source>
</evidence>
<dbReference type="Pfam" id="PF17946">
    <property type="entry name" value="RecC_C"/>
    <property type="match status" value="1"/>
</dbReference>
<keyword evidence="13" id="KW-1185">Reference proteome</keyword>
<dbReference type="Gene3D" id="3.40.50.300">
    <property type="entry name" value="P-loop containing nucleotide triphosphate hydrolases"/>
    <property type="match status" value="2"/>
</dbReference>
<dbReference type="Gene3D" id="3.40.50.10930">
    <property type="match status" value="1"/>
</dbReference>
<keyword evidence="8 10" id="KW-0238">DNA-binding</keyword>
<evidence type="ECO:0000259" key="11">
    <source>
        <dbReference type="Pfam" id="PF17946"/>
    </source>
</evidence>
<evidence type="ECO:0000256" key="1">
    <source>
        <dbReference type="ARBA" id="ARBA00022722"/>
    </source>
</evidence>
<keyword evidence="9 10" id="KW-0234">DNA repair</keyword>
<keyword evidence="1 10" id="KW-0540">Nuclease</keyword>
<dbReference type="Pfam" id="PF04257">
    <property type="entry name" value="Exonuc_V_gamma"/>
    <property type="match status" value="1"/>
</dbReference>
<dbReference type="InterPro" id="IPR011335">
    <property type="entry name" value="Restrct_endonuc-II-like"/>
</dbReference>
<dbReference type="InterPro" id="IPR006697">
    <property type="entry name" value="RecC"/>
</dbReference>
<dbReference type="EMBL" id="CP029556">
    <property type="protein sequence ID" value="AXA84267.1"/>
    <property type="molecule type" value="Genomic_DNA"/>
</dbReference>
<evidence type="ECO:0000256" key="7">
    <source>
        <dbReference type="ARBA" id="ARBA00022840"/>
    </source>
</evidence>